<evidence type="ECO:0000313" key="4">
    <source>
        <dbReference type="Proteomes" id="UP000250272"/>
    </source>
</evidence>
<accession>A0A2Z2MFD4</accession>
<organism evidence="3 4">
    <name type="scientific">Thermococcus barossii</name>
    <dbReference type="NCBI Taxonomy" id="54077"/>
    <lineage>
        <taxon>Archaea</taxon>
        <taxon>Methanobacteriati</taxon>
        <taxon>Methanobacteriota</taxon>
        <taxon>Thermococci</taxon>
        <taxon>Thermococcales</taxon>
        <taxon>Thermococcaceae</taxon>
        <taxon>Thermococcus</taxon>
    </lineage>
</organism>
<name>A0A2Z2MFD4_9EURY</name>
<evidence type="ECO:0000313" key="3">
    <source>
        <dbReference type="EMBL" id="ASJ04363.1"/>
    </source>
</evidence>
<reference evidence="3 4" key="1">
    <citation type="submission" date="2016-04" db="EMBL/GenBank/DDBJ databases">
        <title>Complete genome sequence of Thermococcus barossii type strain SHCK-94.</title>
        <authorList>
            <person name="Oger P.M."/>
        </authorList>
    </citation>
    <scope>NUCLEOTIDE SEQUENCE [LARGE SCALE GENOMIC DNA]</scope>
    <source>
        <strain evidence="3 4">SHCK-94</strain>
    </source>
</reference>
<dbReference type="AlphaFoldDB" id="A0A2Z2MFD4"/>
<protein>
    <recommendedName>
        <fullName evidence="2">DUF2202 domain-containing protein</fullName>
    </recommendedName>
</protein>
<dbReference type="EMBL" id="CP015101">
    <property type="protein sequence ID" value="ASJ04363.1"/>
    <property type="molecule type" value="Genomic_DNA"/>
</dbReference>
<dbReference type="PROSITE" id="PS51257">
    <property type="entry name" value="PROKAR_LIPOPROTEIN"/>
    <property type="match status" value="1"/>
</dbReference>
<dbReference type="SUPFAM" id="SSF47240">
    <property type="entry name" value="Ferritin-like"/>
    <property type="match status" value="1"/>
</dbReference>
<keyword evidence="4" id="KW-1185">Reference proteome</keyword>
<sequence>MKRTGVVIVGLLLLAVLGAGCVTSDSTAGTTTLSQGGGPPEDRGYGGPPDGGYSDVPNVSAMPYQELSQDEIDAILYMREEEKLARDVYLVLYNETGLPVFQNIARSEQTHMDMVLSLIEKYNLSDPVDGMTVGEFNSTEMQELYEELVSKGSESELEALKVGALIEEIDIKDLEEWLKRTDNEDVKAVFESLMAGSENHLRAFTRLMENRYDVTYSPQVLGLEEYINIVGR</sequence>
<evidence type="ECO:0000259" key="2">
    <source>
        <dbReference type="Pfam" id="PF09968"/>
    </source>
</evidence>
<dbReference type="Proteomes" id="UP000250272">
    <property type="component" value="Chromosome"/>
</dbReference>
<evidence type="ECO:0000256" key="1">
    <source>
        <dbReference type="SAM" id="MobiDB-lite"/>
    </source>
</evidence>
<feature type="domain" description="DUF2202" evidence="2">
    <location>
        <begin position="71"/>
        <end position="230"/>
    </location>
</feature>
<dbReference type="GeneID" id="33325690"/>
<dbReference type="InterPro" id="IPR019243">
    <property type="entry name" value="DUF2202"/>
</dbReference>
<dbReference type="RefSeq" id="WP_088864391.1">
    <property type="nucleotide sequence ID" value="NZ_CP015101.1"/>
</dbReference>
<dbReference type="InterPro" id="IPR012347">
    <property type="entry name" value="Ferritin-like"/>
</dbReference>
<proteinExistence type="predicted"/>
<gene>
    <name evidence="3" type="ORF">A3L01_02930</name>
</gene>
<dbReference type="CDD" id="cd01048">
    <property type="entry name" value="Ferritin_like_AB2"/>
    <property type="match status" value="1"/>
</dbReference>
<dbReference type="Gene3D" id="1.20.1260.10">
    <property type="match status" value="1"/>
</dbReference>
<dbReference type="KEGG" id="tbs:A3L01_02930"/>
<dbReference type="Pfam" id="PF09968">
    <property type="entry name" value="DUF2202"/>
    <property type="match status" value="1"/>
</dbReference>
<feature type="region of interest" description="Disordered" evidence="1">
    <location>
        <begin position="27"/>
        <end position="58"/>
    </location>
</feature>
<dbReference type="OrthoDB" id="117100at2157"/>
<feature type="compositionally biased region" description="Gly residues" evidence="1">
    <location>
        <begin position="35"/>
        <end position="50"/>
    </location>
</feature>
<dbReference type="InterPro" id="IPR009078">
    <property type="entry name" value="Ferritin-like_SF"/>
</dbReference>